<evidence type="ECO:0000256" key="2">
    <source>
        <dbReference type="SAM" id="Phobius"/>
    </source>
</evidence>
<evidence type="ECO:0008006" key="5">
    <source>
        <dbReference type="Google" id="ProtNLM"/>
    </source>
</evidence>
<protein>
    <recommendedName>
        <fullName evidence="5">Cell division protein FtsL</fullName>
    </recommendedName>
</protein>
<sequence>MSALAAEVEQSTRESSRPRLRLVPPVKARVSTFGFLLILAILVVLGMALVMVVTTQVGAQSRDLANLRKEATQLSYEAAARRTELQGVSSSGSLALRASELGMVPNPFPAFVDLSTGTILGQPRPVKGDEAPYLTGRSGARQSPEPVSSEPADPQASPAPTEETTPASPAPTEEASPQVGEGER</sequence>
<feature type="region of interest" description="Disordered" evidence="1">
    <location>
        <begin position="119"/>
        <end position="184"/>
    </location>
</feature>
<organism evidence="3 4">
    <name type="scientific">Arachnia propionica</name>
    <dbReference type="NCBI Taxonomy" id="1750"/>
    <lineage>
        <taxon>Bacteria</taxon>
        <taxon>Bacillati</taxon>
        <taxon>Actinomycetota</taxon>
        <taxon>Actinomycetes</taxon>
        <taxon>Propionibacteriales</taxon>
        <taxon>Propionibacteriaceae</taxon>
        <taxon>Arachnia</taxon>
    </lineage>
</organism>
<keyword evidence="4" id="KW-1185">Reference proteome</keyword>
<dbReference type="RefSeq" id="WP_061786820.1">
    <property type="nucleotide sequence ID" value="NZ_CP072386.1"/>
</dbReference>
<keyword evidence="2" id="KW-0472">Membrane</keyword>
<feature type="transmembrane region" description="Helical" evidence="2">
    <location>
        <begin position="33"/>
        <end position="59"/>
    </location>
</feature>
<dbReference type="EMBL" id="LR134406">
    <property type="protein sequence ID" value="VEH70570.1"/>
    <property type="molecule type" value="Genomic_DNA"/>
</dbReference>
<dbReference type="GeneID" id="64407325"/>
<keyword evidence="2" id="KW-1133">Transmembrane helix</keyword>
<gene>
    <name evidence="3" type="ORF">NCTC12967_01871</name>
</gene>
<proteinExistence type="predicted"/>
<keyword evidence="2" id="KW-0812">Transmembrane</keyword>
<evidence type="ECO:0000256" key="1">
    <source>
        <dbReference type="SAM" id="MobiDB-lite"/>
    </source>
</evidence>
<dbReference type="AlphaFoldDB" id="A0A448MZF8"/>
<accession>A0A448MZF8</accession>
<name>A0A448MZF8_9ACTN</name>
<feature type="compositionally biased region" description="Low complexity" evidence="1">
    <location>
        <begin position="156"/>
        <end position="177"/>
    </location>
</feature>
<evidence type="ECO:0000313" key="3">
    <source>
        <dbReference type="EMBL" id="VEH70570.1"/>
    </source>
</evidence>
<reference evidence="3 4" key="1">
    <citation type="submission" date="2018-12" db="EMBL/GenBank/DDBJ databases">
        <authorList>
            <consortium name="Pathogen Informatics"/>
        </authorList>
    </citation>
    <scope>NUCLEOTIDE SEQUENCE [LARGE SCALE GENOMIC DNA]</scope>
    <source>
        <strain evidence="3 4">NCTC12967</strain>
    </source>
</reference>
<dbReference type="Proteomes" id="UP000273044">
    <property type="component" value="Chromosome"/>
</dbReference>
<evidence type="ECO:0000313" key="4">
    <source>
        <dbReference type="Proteomes" id="UP000273044"/>
    </source>
</evidence>